<name>D8R0Q5_SELML</name>
<dbReference type="EMBL" id="GL377569">
    <property type="protein sequence ID" value="EFJ34623.1"/>
    <property type="molecule type" value="Genomic_DNA"/>
</dbReference>
<evidence type="ECO:0000313" key="3">
    <source>
        <dbReference type="Proteomes" id="UP000001514"/>
    </source>
</evidence>
<accession>D8R0Q5</accession>
<proteinExistence type="predicted"/>
<dbReference type="Proteomes" id="UP000001514">
    <property type="component" value="Unassembled WGS sequence"/>
</dbReference>
<evidence type="ECO:0000313" key="2">
    <source>
        <dbReference type="EMBL" id="EFJ34623.1"/>
    </source>
</evidence>
<dbReference type="AlphaFoldDB" id="D8R0Q5"/>
<dbReference type="PANTHER" id="PTHR33129:SF3">
    <property type="entry name" value="HOT SPOT (RHS) PROTEIN, PUTATIVE-RELATED"/>
    <property type="match status" value="1"/>
</dbReference>
<feature type="chain" id="PRO_5003121404" evidence="1">
    <location>
        <begin position="24"/>
        <end position="125"/>
    </location>
</feature>
<evidence type="ECO:0000256" key="1">
    <source>
        <dbReference type="SAM" id="SignalP"/>
    </source>
</evidence>
<sequence length="125" mass="14429">MPGIGKSSFVFVLLWALLHKCCWNLILLKFKESDSYYAFDKDGKVSSTVNPAVAANWVEAEEEGKVWYLADWKIDKHYWSLPCKYPKAEVDERFDKWGGVPRHVLSKTGIHQQQELEDVGNTNDH</sequence>
<gene>
    <name evidence="2" type="ORF">SELMODRAFT_406108</name>
</gene>
<protein>
    <submittedName>
        <fullName evidence="2">Uncharacterized protein</fullName>
    </submittedName>
</protein>
<dbReference type="InParanoid" id="D8R0Q5"/>
<dbReference type="InterPro" id="IPR052980">
    <property type="entry name" value="Crinkler_effector"/>
</dbReference>
<keyword evidence="1" id="KW-0732">Signal</keyword>
<dbReference type="HOGENOM" id="CLU_1996554_0_0_1"/>
<organism evidence="3">
    <name type="scientific">Selaginella moellendorffii</name>
    <name type="common">Spikemoss</name>
    <dbReference type="NCBI Taxonomy" id="88036"/>
    <lineage>
        <taxon>Eukaryota</taxon>
        <taxon>Viridiplantae</taxon>
        <taxon>Streptophyta</taxon>
        <taxon>Embryophyta</taxon>
        <taxon>Tracheophyta</taxon>
        <taxon>Lycopodiopsida</taxon>
        <taxon>Selaginellales</taxon>
        <taxon>Selaginellaceae</taxon>
        <taxon>Selaginella</taxon>
    </lineage>
</organism>
<feature type="signal peptide" evidence="1">
    <location>
        <begin position="1"/>
        <end position="23"/>
    </location>
</feature>
<dbReference type="Gramene" id="EFJ34623">
    <property type="protein sequence ID" value="EFJ34623"/>
    <property type="gene ID" value="SELMODRAFT_406108"/>
</dbReference>
<reference evidence="2 3" key="1">
    <citation type="journal article" date="2011" name="Science">
        <title>The Selaginella genome identifies genetic changes associated with the evolution of vascular plants.</title>
        <authorList>
            <person name="Banks J.A."/>
            <person name="Nishiyama T."/>
            <person name="Hasebe M."/>
            <person name="Bowman J.L."/>
            <person name="Gribskov M."/>
            <person name="dePamphilis C."/>
            <person name="Albert V.A."/>
            <person name="Aono N."/>
            <person name="Aoyama T."/>
            <person name="Ambrose B.A."/>
            <person name="Ashton N.W."/>
            <person name="Axtell M.J."/>
            <person name="Barker E."/>
            <person name="Barker M.S."/>
            <person name="Bennetzen J.L."/>
            <person name="Bonawitz N.D."/>
            <person name="Chapple C."/>
            <person name="Cheng C."/>
            <person name="Correa L.G."/>
            <person name="Dacre M."/>
            <person name="DeBarry J."/>
            <person name="Dreyer I."/>
            <person name="Elias M."/>
            <person name="Engstrom E.M."/>
            <person name="Estelle M."/>
            <person name="Feng L."/>
            <person name="Finet C."/>
            <person name="Floyd S.K."/>
            <person name="Frommer W.B."/>
            <person name="Fujita T."/>
            <person name="Gramzow L."/>
            <person name="Gutensohn M."/>
            <person name="Harholt J."/>
            <person name="Hattori M."/>
            <person name="Heyl A."/>
            <person name="Hirai T."/>
            <person name="Hiwatashi Y."/>
            <person name="Ishikawa M."/>
            <person name="Iwata M."/>
            <person name="Karol K.G."/>
            <person name="Koehler B."/>
            <person name="Kolukisaoglu U."/>
            <person name="Kubo M."/>
            <person name="Kurata T."/>
            <person name="Lalonde S."/>
            <person name="Li K."/>
            <person name="Li Y."/>
            <person name="Litt A."/>
            <person name="Lyons E."/>
            <person name="Manning G."/>
            <person name="Maruyama T."/>
            <person name="Michael T.P."/>
            <person name="Mikami K."/>
            <person name="Miyazaki S."/>
            <person name="Morinaga S."/>
            <person name="Murata T."/>
            <person name="Mueller-Roeber B."/>
            <person name="Nelson D.R."/>
            <person name="Obara M."/>
            <person name="Oguri Y."/>
            <person name="Olmstead R.G."/>
            <person name="Onodera N."/>
            <person name="Petersen B.L."/>
            <person name="Pils B."/>
            <person name="Prigge M."/>
            <person name="Rensing S.A."/>
            <person name="Riano-Pachon D.M."/>
            <person name="Roberts A.W."/>
            <person name="Sato Y."/>
            <person name="Scheller H.V."/>
            <person name="Schulz B."/>
            <person name="Schulz C."/>
            <person name="Shakirov E.V."/>
            <person name="Shibagaki N."/>
            <person name="Shinohara N."/>
            <person name="Shippen D.E."/>
            <person name="Soerensen I."/>
            <person name="Sotooka R."/>
            <person name="Sugimoto N."/>
            <person name="Sugita M."/>
            <person name="Sumikawa N."/>
            <person name="Tanurdzic M."/>
            <person name="Theissen G."/>
            <person name="Ulvskov P."/>
            <person name="Wakazuki S."/>
            <person name="Weng J.K."/>
            <person name="Willats W.W."/>
            <person name="Wipf D."/>
            <person name="Wolf P.G."/>
            <person name="Yang L."/>
            <person name="Zimmer A.D."/>
            <person name="Zhu Q."/>
            <person name="Mitros T."/>
            <person name="Hellsten U."/>
            <person name="Loque D."/>
            <person name="Otillar R."/>
            <person name="Salamov A."/>
            <person name="Schmutz J."/>
            <person name="Shapiro H."/>
            <person name="Lindquist E."/>
            <person name="Lucas S."/>
            <person name="Rokhsar D."/>
            <person name="Grigoriev I.V."/>
        </authorList>
    </citation>
    <scope>NUCLEOTIDE SEQUENCE [LARGE SCALE GENOMIC DNA]</scope>
</reference>
<dbReference type="PANTHER" id="PTHR33129">
    <property type="entry name" value="PROTEIN KINASE DOMAIN-CONTAINING PROTEIN-RELATED"/>
    <property type="match status" value="1"/>
</dbReference>
<dbReference type="KEGG" id="smo:SELMODRAFT_406108"/>
<keyword evidence="3" id="KW-1185">Reference proteome</keyword>